<evidence type="ECO:0000256" key="2">
    <source>
        <dbReference type="ARBA" id="ARBA00023315"/>
    </source>
</evidence>
<evidence type="ECO:0000256" key="1">
    <source>
        <dbReference type="ARBA" id="ARBA00022679"/>
    </source>
</evidence>
<proteinExistence type="predicted"/>
<dbReference type="STRING" id="4155.A0A022PN88"/>
<organism evidence="3 4">
    <name type="scientific">Erythranthe guttata</name>
    <name type="common">Yellow monkey flower</name>
    <name type="synonym">Mimulus guttatus</name>
    <dbReference type="NCBI Taxonomy" id="4155"/>
    <lineage>
        <taxon>Eukaryota</taxon>
        <taxon>Viridiplantae</taxon>
        <taxon>Streptophyta</taxon>
        <taxon>Embryophyta</taxon>
        <taxon>Tracheophyta</taxon>
        <taxon>Spermatophyta</taxon>
        <taxon>Magnoliopsida</taxon>
        <taxon>eudicotyledons</taxon>
        <taxon>Gunneridae</taxon>
        <taxon>Pentapetalae</taxon>
        <taxon>asterids</taxon>
        <taxon>lamiids</taxon>
        <taxon>Lamiales</taxon>
        <taxon>Phrymaceae</taxon>
        <taxon>Erythranthe</taxon>
    </lineage>
</organism>
<evidence type="ECO:0000313" key="3">
    <source>
        <dbReference type="EMBL" id="EYU17682.1"/>
    </source>
</evidence>
<gene>
    <name evidence="3" type="ORF">MIMGU_mgv1a023077mg</name>
</gene>
<keyword evidence="4" id="KW-1185">Reference proteome</keyword>
<dbReference type="eggNOG" id="ENOG502QPXT">
    <property type="taxonomic scope" value="Eukaryota"/>
</dbReference>
<dbReference type="GO" id="GO:0016747">
    <property type="term" value="F:acyltransferase activity, transferring groups other than amino-acyl groups"/>
    <property type="evidence" value="ECO:0007669"/>
    <property type="project" value="UniProtKB-ARBA"/>
</dbReference>
<dbReference type="Pfam" id="PF02458">
    <property type="entry name" value="Transferase"/>
    <property type="match status" value="1"/>
</dbReference>
<reference evidence="3 4" key="1">
    <citation type="journal article" date="2013" name="Proc. Natl. Acad. Sci. U.S.A.">
        <title>Fine-scale variation in meiotic recombination in Mimulus inferred from population shotgun sequencing.</title>
        <authorList>
            <person name="Hellsten U."/>
            <person name="Wright K.M."/>
            <person name="Jenkins J."/>
            <person name="Shu S."/>
            <person name="Yuan Y."/>
            <person name="Wessler S.R."/>
            <person name="Schmutz J."/>
            <person name="Willis J.H."/>
            <person name="Rokhsar D.S."/>
        </authorList>
    </citation>
    <scope>NUCLEOTIDE SEQUENCE [LARGE SCALE GENOMIC DNA]</scope>
    <source>
        <strain evidence="4">cv. DUN x IM62</strain>
    </source>
</reference>
<sequence>MAITIIDQVNVAPPPGAAAPEQTLPLQHFDMIWLPYHLMQNLFFYSFPCSESNFSDTIIPNLKKSLSLTLKHFPPFAGKIIFPLTSPNTPPLSHYISGDAISLTIAVSNADLIPLTENNLSRDSDQFHHFVPELPPATHSPEQIRFAVAAVQVTLFPNQGICVGFTNHQAIGDGSSTVGFLQTWALINKSNGREFLSPFYERNIVPNSDKLIQSCWEIIRTYKPTLSSSVSLPTYKTRATFILTEAEIQHLKNFVKNKNPGPNVSSFAVICAYVWTCLAQSTVDDVADDTPEYFTCTADCRRRLNPPLPDNYFGNCLGLVQAESTHGRLKGKEGIVFGAEVINEAIQKTVNNERAILEGSIVGFLERRKLSGKRVFGVTGSPRFDLYGADFGWGKPKKFEAVHIDCGGSVSLCKSREFKGGVEIGLSMKKVEMDAFEAIFNHGFKEAM</sequence>
<evidence type="ECO:0000313" key="4">
    <source>
        <dbReference type="Proteomes" id="UP000030748"/>
    </source>
</evidence>
<accession>A0A022PN88</accession>
<keyword evidence="1" id="KW-0808">Transferase</keyword>
<dbReference type="AlphaFoldDB" id="A0A022PN88"/>
<dbReference type="Proteomes" id="UP000030748">
    <property type="component" value="Unassembled WGS sequence"/>
</dbReference>
<dbReference type="EMBL" id="KI632363">
    <property type="protein sequence ID" value="EYU17682.1"/>
    <property type="molecule type" value="Genomic_DNA"/>
</dbReference>
<dbReference type="InterPro" id="IPR023213">
    <property type="entry name" value="CAT-like_dom_sf"/>
</dbReference>
<name>A0A022PN88_ERYGU</name>
<dbReference type="Gene3D" id="3.30.559.10">
    <property type="entry name" value="Chloramphenicol acetyltransferase-like domain"/>
    <property type="match status" value="2"/>
</dbReference>
<dbReference type="SUPFAM" id="SSF52777">
    <property type="entry name" value="CoA-dependent acyltransferases"/>
    <property type="match status" value="1"/>
</dbReference>
<dbReference type="InterPro" id="IPR051504">
    <property type="entry name" value="Plant_metabolite_acyltrans"/>
</dbReference>
<dbReference type="PANTHER" id="PTHR31625">
    <property type="match status" value="1"/>
</dbReference>
<protein>
    <submittedName>
        <fullName evidence="3">Uncharacterized protein</fullName>
    </submittedName>
</protein>
<keyword evidence="2" id="KW-0012">Acyltransferase</keyword>
<dbReference type="PhylomeDB" id="A0A022PN88"/>